<comment type="caution">
    <text evidence="1">The sequence shown here is derived from an EMBL/GenBank/DDBJ whole genome shotgun (WGS) entry which is preliminary data.</text>
</comment>
<proteinExistence type="predicted"/>
<dbReference type="RefSeq" id="WP_063362333.1">
    <property type="nucleotide sequence ID" value="NZ_AUXZ01000080.1"/>
</dbReference>
<gene>
    <name evidence="1" type="ORF">N476_18140</name>
</gene>
<dbReference type="EMBL" id="AUXZ01000080">
    <property type="protein sequence ID" value="KZN49712.1"/>
    <property type="molecule type" value="Genomic_DNA"/>
</dbReference>
<accession>A0A167DX97</accession>
<name>A0A167DX97_9GAMM</name>
<reference evidence="1 2" key="1">
    <citation type="submission" date="2013-07" db="EMBL/GenBank/DDBJ databases">
        <title>Comparative Genomic and Metabolomic Analysis of Twelve Strains of Pseudoalteromonas luteoviolacea.</title>
        <authorList>
            <person name="Vynne N.G."/>
            <person name="Mansson M."/>
            <person name="Gram L."/>
        </authorList>
    </citation>
    <scope>NUCLEOTIDE SEQUENCE [LARGE SCALE GENOMIC DNA]</scope>
    <source>
        <strain evidence="1 2">H33</strain>
    </source>
</reference>
<dbReference type="Proteomes" id="UP000076503">
    <property type="component" value="Unassembled WGS sequence"/>
</dbReference>
<protein>
    <submittedName>
        <fullName evidence="1">Uncharacterized protein</fullName>
    </submittedName>
</protein>
<organism evidence="1 2">
    <name type="scientific">Pseudoalteromonas luteoviolacea H33</name>
    <dbReference type="NCBI Taxonomy" id="1365251"/>
    <lineage>
        <taxon>Bacteria</taxon>
        <taxon>Pseudomonadati</taxon>
        <taxon>Pseudomonadota</taxon>
        <taxon>Gammaproteobacteria</taxon>
        <taxon>Alteromonadales</taxon>
        <taxon>Pseudoalteromonadaceae</taxon>
        <taxon>Pseudoalteromonas</taxon>
    </lineage>
</organism>
<dbReference type="OrthoDB" id="6304290at2"/>
<evidence type="ECO:0000313" key="1">
    <source>
        <dbReference type="EMBL" id="KZN49712.1"/>
    </source>
</evidence>
<dbReference type="AlphaFoldDB" id="A0A167DX97"/>
<dbReference type="PATRIC" id="fig|1365251.3.peg.2932"/>
<sequence>MNIGKLALAGSLVLGIGLGGAYWLSDESQPTVKNTETQPKQVEISQVSELKQLSNKIADEIEQLHPLPKQGEVSTKERMLVSFNRMQASVGKFNSSGFVKAEIQALLNDPAVIELAKNTLVDLEGAMAEFGDDQALARVYSIKILDELAKQGETSPLYETTAQLAEKLNEQANQDVAFSKRQDLDLEELVFASLNSFEESQILENPQIVMDELGYSDAQHEKIRKIYGNLFGSVFVRHASIDESIARVQELFNKQGTNNG</sequence>
<evidence type="ECO:0000313" key="2">
    <source>
        <dbReference type="Proteomes" id="UP000076503"/>
    </source>
</evidence>